<accession>A0A067RFE9</accession>
<keyword evidence="1" id="KW-1133">Transmembrane helix</keyword>
<gene>
    <name evidence="3" type="ORF">L798_07271</name>
</gene>
<name>A0A067RFE9_ZOONE</name>
<evidence type="ECO:0000313" key="3">
    <source>
        <dbReference type="EMBL" id="KDR17730.1"/>
    </source>
</evidence>
<evidence type="ECO:0000256" key="2">
    <source>
        <dbReference type="SAM" id="SignalP"/>
    </source>
</evidence>
<sequence>MLICGLSLVVTLVVRWMNLNPAIPPAWVSDFTMKAQESRPGQLLGRLFLQHPRQTADSEGVETPPQGGPNWRLVGTMLDRIGFLAFSVTYFVLLITYYLYYL</sequence>
<keyword evidence="1" id="KW-0812">Transmembrane</keyword>
<evidence type="ECO:0000256" key="1">
    <source>
        <dbReference type="SAM" id="Phobius"/>
    </source>
</evidence>
<keyword evidence="1" id="KW-0472">Membrane</keyword>
<feature type="transmembrane region" description="Helical" evidence="1">
    <location>
        <begin position="81"/>
        <end position="100"/>
    </location>
</feature>
<keyword evidence="2" id="KW-0732">Signal</keyword>
<feature type="chain" id="PRO_5001645152" evidence="2">
    <location>
        <begin position="17"/>
        <end position="102"/>
    </location>
</feature>
<organism evidence="3 4">
    <name type="scientific">Zootermopsis nevadensis</name>
    <name type="common">Dampwood termite</name>
    <dbReference type="NCBI Taxonomy" id="136037"/>
    <lineage>
        <taxon>Eukaryota</taxon>
        <taxon>Metazoa</taxon>
        <taxon>Ecdysozoa</taxon>
        <taxon>Arthropoda</taxon>
        <taxon>Hexapoda</taxon>
        <taxon>Insecta</taxon>
        <taxon>Pterygota</taxon>
        <taxon>Neoptera</taxon>
        <taxon>Polyneoptera</taxon>
        <taxon>Dictyoptera</taxon>
        <taxon>Blattodea</taxon>
        <taxon>Blattoidea</taxon>
        <taxon>Termitoidae</taxon>
        <taxon>Termopsidae</taxon>
        <taxon>Zootermopsis</taxon>
    </lineage>
</organism>
<keyword evidence="4" id="KW-1185">Reference proteome</keyword>
<proteinExistence type="predicted"/>
<dbReference type="AlphaFoldDB" id="A0A067RFE9"/>
<dbReference type="EMBL" id="KK852722">
    <property type="protein sequence ID" value="KDR17730.1"/>
    <property type="molecule type" value="Genomic_DNA"/>
</dbReference>
<evidence type="ECO:0000313" key="4">
    <source>
        <dbReference type="Proteomes" id="UP000027135"/>
    </source>
</evidence>
<feature type="signal peptide" evidence="2">
    <location>
        <begin position="1"/>
        <end position="16"/>
    </location>
</feature>
<reference evidence="3 4" key="1">
    <citation type="journal article" date="2014" name="Nat. Commun.">
        <title>Molecular traces of alternative social organization in a termite genome.</title>
        <authorList>
            <person name="Terrapon N."/>
            <person name="Li C."/>
            <person name="Robertson H.M."/>
            <person name="Ji L."/>
            <person name="Meng X."/>
            <person name="Booth W."/>
            <person name="Chen Z."/>
            <person name="Childers C.P."/>
            <person name="Glastad K.M."/>
            <person name="Gokhale K."/>
            <person name="Gowin J."/>
            <person name="Gronenberg W."/>
            <person name="Hermansen R.A."/>
            <person name="Hu H."/>
            <person name="Hunt B.G."/>
            <person name="Huylmans A.K."/>
            <person name="Khalil S.M."/>
            <person name="Mitchell R.D."/>
            <person name="Munoz-Torres M.C."/>
            <person name="Mustard J.A."/>
            <person name="Pan H."/>
            <person name="Reese J.T."/>
            <person name="Scharf M.E."/>
            <person name="Sun F."/>
            <person name="Vogel H."/>
            <person name="Xiao J."/>
            <person name="Yang W."/>
            <person name="Yang Z."/>
            <person name="Yang Z."/>
            <person name="Zhou J."/>
            <person name="Zhu J."/>
            <person name="Brent C.S."/>
            <person name="Elsik C.G."/>
            <person name="Goodisman M.A."/>
            <person name="Liberles D.A."/>
            <person name="Roe R.M."/>
            <person name="Vargo E.L."/>
            <person name="Vilcinskas A."/>
            <person name="Wang J."/>
            <person name="Bornberg-Bauer E."/>
            <person name="Korb J."/>
            <person name="Zhang G."/>
            <person name="Liebig J."/>
        </authorList>
    </citation>
    <scope>NUCLEOTIDE SEQUENCE [LARGE SCALE GENOMIC DNA]</scope>
    <source>
        <tissue evidence="3">Whole organism</tissue>
    </source>
</reference>
<dbReference type="InParanoid" id="A0A067RFE9"/>
<protein>
    <submittedName>
        <fullName evidence="3">Uncharacterized protein</fullName>
    </submittedName>
</protein>
<dbReference type="Proteomes" id="UP000027135">
    <property type="component" value="Unassembled WGS sequence"/>
</dbReference>